<dbReference type="EMBL" id="CP015030">
    <property type="protein sequence ID" value="QIM66519.1"/>
    <property type="molecule type" value="Genomic_DNA"/>
</dbReference>
<reference evidence="1 2" key="1">
    <citation type="submission" date="2016-03" db="EMBL/GenBank/DDBJ databases">
        <authorList>
            <person name="Bojesen A.M."/>
            <person name="Planet P."/>
            <person name="Hansen M.J."/>
        </authorList>
    </citation>
    <scope>NUCLEOTIDE SEQUENCE [LARGE SCALE GENOMIC DNA]</scope>
    <source>
        <strain evidence="1 2">B 234/94</strain>
    </source>
</reference>
<gene>
    <name evidence="1" type="ORF">A4G16_03585</name>
</gene>
<accession>A0A6G8JHH3</accession>
<dbReference type="RefSeq" id="WP_165888738.1">
    <property type="nucleotide sequence ID" value="NZ_CP015030.1"/>
</dbReference>
<sequence>MITFTSIAEELDNLLTYIDSVRSGKPIYWVNPATGERKQATADENLSYIEDQVLLVAASVNILKDELKNQVGKFTN</sequence>
<evidence type="ECO:0000313" key="2">
    <source>
        <dbReference type="Proteomes" id="UP000501366"/>
    </source>
</evidence>
<protein>
    <submittedName>
        <fullName evidence="1">Uncharacterized protein</fullName>
    </submittedName>
</protein>
<proteinExistence type="predicted"/>
<dbReference type="Proteomes" id="UP000501366">
    <property type="component" value="Chromosome"/>
</dbReference>
<name>A0A6G8JHH3_9PAST</name>
<dbReference type="KEGG" id="mgra:A4G16_03585"/>
<dbReference type="AlphaFoldDB" id="A0A6G8JHH3"/>
<organism evidence="1 2">
    <name type="scientific">Mannheimia granulomatis</name>
    <dbReference type="NCBI Taxonomy" id="85402"/>
    <lineage>
        <taxon>Bacteria</taxon>
        <taxon>Pseudomonadati</taxon>
        <taxon>Pseudomonadota</taxon>
        <taxon>Gammaproteobacteria</taxon>
        <taxon>Pasteurellales</taxon>
        <taxon>Pasteurellaceae</taxon>
        <taxon>Mannheimia</taxon>
    </lineage>
</organism>
<evidence type="ECO:0000313" key="1">
    <source>
        <dbReference type="EMBL" id="QIM66519.1"/>
    </source>
</evidence>